<dbReference type="EMBL" id="JARQZJ010000043">
    <property type="protein sequence ID" value="KAK9877589.1"/>
    <property type="molecule type" value="Genomic_DNA"/>
</dbReference>
<protein>
    <submittedName>
        <fullName evidence="1">Uncharacterized protein</fullName>
    </submittedName>
</protein>
<organism evidence="1 2">
    <name type="scientific">Henosepilachna vigintioctopunctata</name>
    <dbReference type="NCBI Taxonomy" id="420089"/>
    <lineage>
        <taxon>Eukaryota</taxon>
        <taxon>Metazoa</taxon>
        <taxon>Ecdysozoa</taxon>
        <taxon>Arthropoda</taxon>
        <taxon>Hexapoda</taxon>
        <taxon>Insecta</taxon>
        <taxon>Pterygota</taxon>
        <taxon>Neoptera</taxon>
        <taxon>Endopterygota</taxon>
        <taxon>Coleoptera</taxon>
        <taxon>Polyphaga</taxon>
        <taxon>Cucujiformia</taxon>
        <taxon>Coccinelloidea</taxon>
        <taxon>Coccinellidae</taxon>
        <taxon>Epilachninae</taxon>
        <taxon>Epilachnini</taxon>
        <taxon>Henosepilachna</taxon>
    </lineage>
</organism>
<proteinExistence type="predicted"/>
<accession>A0AAW1UE94</accession>
<dbReference type="AlphaFoldDB" id="A0AAW1UE94"/>
<reference evidence="1 2" key="1">
    <citation type="submission" date="2023-03" db="EMBL/GenBank/DDBJ databases">
        <title>Genome insight into feeding habits of ladybird beetles.</title>
        <authorList>
            <person name="Li H.-S."/>
            <person name="Huang Y.-H."/>
            <person name="Pang H."/>
        </authorList>
    </citation>
    <scope>NUCLEOTIDE SEQUENCE [LARGE SCALE GENOMIC DNA]</scope>
    <source>
        <strain evidence="1">SYSU_2023b</strain>
        <tissue evidence="1">Whole body</tissue>
    </source>
</reference>
<name>A0AAW1UE94_9CUCU</name>
<comment type="caution">
    <text evidence="1">The sequence shown here is derived from an EMBL/GenBank/DDBJ whole genome shotgun (WGS) entry which is preliminary data.</text>
</comment>
<dbReference type="Proteomes" id="UP001431783">
    <property type="component" value="Unassembled WGS sequence"/>
</dbReference>
<gene>
    <name evidence="1" type="ORF">WA026_019259</name>
</gene>
<evidence type="ECO:0000313" key="1">
    <source>
        <dbReference type="EMBL" id="KAK9877589.1"/>
    </source>
</evidence>
<keyword evidence="2" id="KW-1185">Reference proteome</keyword>
<sequence length="133" mass="14875">MSWRETIQKCISSASQMLSSPTNLNQIIPASPSNINQLLPSQNLNMSPPSINQFIYSPLSLNQIIPSPENKYESNVTISFSQFEFRNKFSELESSNTVPSIQLESYIISDVKYSSHGCISTKCESSGAFTWLQ</sequence>
<evidence type="ECO:0000313" key="2">
    <source>
        <dbReference type="Proteomes" id="UP001431783"/>
    </source>
</evidence>